<dbReference type="AlphaFoldDB" id="A0AAW4VNF9"/>
<accession>A0AAW4VNF9</accession>
<dbReference type="EMBL" id="JAJDKZ010000022">
    <property type="protein sequence ID" value="MCB8610639.1"/>
    <property type="molecule type" value="Genomic_DNA"/>
</dbReference>
<organism evidence="1 2">
    <name type="scientific">Faecalibacillus faecis</name>
    <dbReference type="NCBI Taxonomy" id="1982628"/>
    <lineage>
        <taxon>Bacteria</taxon>
        <taxon>Bacillati</taxon>
        <taxon>Bacillota</taxon>
        <taxon>Erysipelotrichia</taxon>
        <taxon>Erysipelotrichales</taxon>
        <taxon>Coprobacillaceae</taxon>
        <taxon>Faecalibacillus</taxon>
    </lineage>
</organism>
<evidence type="ECO:0000313" key="1">
    <source>
        <dbReference type="EMBL" id="MCB8610639.1"/>
    </source>
</evidence>
<protein>
    <recommendedName>
        <fullName evidence="3">LlaJI family restriction endonuclease</fullName>
    </recommendedName>
</protein>
<dbReference type="Proteomes" id="UP001198439">
    <property type="component" value="Unassembled WGS sequence"/>
</dbReference>
<sequence>MEIELIQDGKGVNYNKYRDVIENVKESLFRRNMGKETKEWIYISNFVGILFDKNRLILSLPKSVIIKEDVDKETLLYKYARLFDLYFMANEKKCDFIDKNGFIEYWCNQAIKENKTTTMTQEIITFKFEMVFEWMIGEFFHNQISIQKGDVLFNSQLLDKEININDTKYNTYHWNAIGKQKRDHKQKQIVKERESVFINQNKKNIPDIVCERILENPKYERPQKSCCILDAKYYGWDYEKEAYYLPRNLDIYKQFFYQEQFQRIYEKENETNVGVYNFLVLPDYLGDTKDTKWGIIRQCAVIEFDYHQNQKIAVLQVDIEKLVDFIYSGLDMKEDVLSVFLGNNRVVPMIYGNEKGAVKKPNLLD</sequence>
<dbReference type="RefSeq" id="WP_227279734.1">
    <property type="nucleotide sequence ID" value="NZ_DBGDQT010000089.1"/>
</dbReference>
<reference evidence="1" key="1">
    <citation type="submission" date="2021-10" db="EMBL/GenBank/DDBJ databases">
        <title>Collection of gut derived symbiotic bacterial strains cultured from healthy donors.</title>
        <authorList>
            <person name="Lin H."/>
            <person name="Littmann E."/>
            <person name="Kohout C."/>
            <person name="Pamer E.G."/>
        </authorList>
    </citation>
    <scope>NUCLEOTIDE SEQUENCE</scope>
    <source>
        <strain evidence="1">DFI.4.48</strain>
    </source>
</reference>
<proteinExistence type="predicted"/>
<gene>
    <name evidence="1" type="ORF">LJD69_08535</name>
</gene>
<evidence type="ECO:0008006" key="3">
    <source>
        <dbReference type="Google" id="ProtNLM"/>
    </source>
</evidence>
<name>A0AAW4VNF9_9FIRM</name>
<evidence type="ECO:0000313" key="2">
    <source>
        <dbReference type="Proteomes" id="UP001198439"/>
    </source>
</evidence>
<comment type="caution">
    <text evidence="1">The sequence shown here is derived from an EMBL/GenBank/DDBJ whole genome shotgun (WGS) entry which is preliminary data.</text>
</comment>